<sequence length="158" mass="17741">MTAAPQTSNVVIQPPMLFLIALAAGLLADRWIYPMDLIGLRWWTRQWLGGAVILAGVAVVVDCARRFRRAGTSVQPRRPSTAMVEGGLYRYSRNPIYMGLSTVHLGVAIADNNAWLPILLAPVLLVLRYGVIAREEAYLERRFGSQYAAYKARVRRWL</sequence>
<dbReference type="GO" id="GO:0012505">
    <property type="term" value="C:endomembrane system"/>
    <property type="evidence" value="ECO:0007669"/>
    <property type="project" value="UniProtKB-SubCell"/>
</dbReference>
<keyword evidence="6" id="KW-0808">Transferase</keyword>
<feature type="transmembrane region" description="Helical" evidence="5">
    <location>
        <begin position="7"/>
        <end position="27"/>
    </location>
</feature>
<organism evidence="6 7">
    <name type="scientific">Vineibacter terrae</name>
    <dbReference type="NCBI Taxonomy" id="2586908"/>
    <lineage>
        <taxon>Bacteria</taxon>
        <taxon>Pseudomonadati</taxon>
        <taxon>Pseudomonadota</taxon>
        <taxon>Alphaproteobacteria</taxon>
        <taxon>Hyphomicrobiales</taxon>
        <taxon>Vineibacter</taxon>
    </lineage>
</organism>
<keyword evidence="7" id="KW-1185">Reference proteome</keyword>
<gene>
    <name evidence="6" type="ORF">FHP25_00435</name>
</gene>
<keyword evidence="2 5" id="KW-0812">Transmembrane</keyword>
<evidence type="ECO:0000256" key="5">
    <source>
        <dbReference type="SAM" id="Phobius"/>
    </source>
</evidence>
<evidence type="ECO:0000256" key="4">
    <source>
        <dbReference type="ARBA" id="ARBA00023136"/>
    </source>
</evidence>
<dbReference type="Proteomes" id="UP000321638">
    <property type="component" value="Unassembled WGS sequence"/>
</dbReference>
<evidence type="ECO:0000313" key="6">
    <source>
        <dbReference type="EMBL" id="TXL82202.1"/>
    </source>
</evidence>
<dbReference type="EMBL" id="VDUZ01000001">
    <property type="protein sequence ID" value="TXL82202.1"/>
    <property type="molecule type" value="Genomic_DNA"/>
</dbReference>
<evidence type="ECO:0000256" key="1">
    <source>
        <dbReference type="ARBA" id="ARBA00004127"/>
    </source>
</evidence>
<dbReference type="PANTHER" id="PTHR12714:SF24">
    <property type="entry name" value="SLR1182 PROTEIN"/>
    <property type="match status" value="1"/>
</dbReference>
<keyword evidence="6" id="KW-0489">Methyltransferase</keyword>
<dbReference type="InterPro" id="IPR007318">
    <property type="entry name" value="Phopholipid_MeTrfase"/>
</dbReference>
<evidence type="ECO:0000256" key="2">
    <source>
        <dbReference type="ARBA" id="ARBA00022692"/>
    </source>
</evidence>
<keyword evidence="3 5" id="KW-1133">Transmembrane helix</keyword>
<comment type="subcellular location">
    <subcellularLocation>
        <location evidence="1">Endomembrane system</location>
        <topology evidence="1">Multi-pass membrane protein</topology>
    </subcellularLocation>
</comment>
<accession>A0A5C8PV26</accession>
<dbReference type="GO" id="GO:0032259">
    <property type="term" value="P:methylation"/>
    <property type="evidence" value="ECO:0007669"/>
    <property type="project" value="UniProtKB-KW"/>
</dbReference>
<reference evidence="6 7" key="1">
    <citation type="submission" date="2019-06" db="EMBL/GenBank/DDBJ databases">
        <title>New taxonomy in bacterial strain CC-CFT640, isolated from vineyard.</title>
        <authorList>
            <person name="Lin S.-Y."/>
            <person name="Tsai C.-F."/>
            <person name="Young C.-C."/>
        </authorList>
    </citation>
    <scope>NUCLEOTIDE SEQUENCE [LARGE SCALE GENOMIC DNA]</scope>
    <source>
        <strain evidence="6 7">CC-CFT640</strain>
    </source>
</reference>
<evidence type="ECO:0000313" key="7">
    <source>
        <dbReference type="Proteomes" id="UP000321638"/>
    </source>
</evidence>
<dbReference type="Gene3D" id="1.20.120.1630">
    <property type="match status" value="1"/>
</dbReference>
<dbReference type="PANTHER" id="PTHR12714">
    <property type="entry name" value="PROTEIN-S ISOPRENYLCYSTEINE O-METHYLTRANSFERASE"/>
    <property type="match status" value="1"/>
</dbReference>
<evidence type="ECO:0000256" key="3">
    <source>
        <dbReference type="ARBA" id="ARBA00022989"/>
    </source>
</evidence>
<proteinExistence type="predicted"/>
<dbReference type="AlphaFoldDB" id="A0A5C8PV26"/>
<dbReference type="GO" id="GO:0008168">
    <property type="term" value="F:methyltransferase activity"/>
    <property type="evidence" value="ECO:0007669"/>
    <property type="project" value="UniProtKB-KW"/>
</dbReference>
<comment type="caution">
    <text evidence="6">The sequence shown here is derived from an EMBL/GenBank/DDBJ whole genome shotgun (WGS) entry which is preliminary data.</text>
</comment>
<dbReference type="OrthoDB" id="9811969at2"/>
<keyword evidence="4 5" id="KW-0472">Membrane</keyword>
<dbReference type="Pfam" id="PF04191">
    <property type="entry name" value="PEMT"/>
    <property type="match status" value="1"/>
</dbReference>
<name>A0A5C8PV26_9HYPH</name>
<protein>
    <submittedName>
        <fullName evidence="6">Isoprenylcysteine carboxylmethyltransferase family protein</fullName>
    </submittedName>
</protein>
<feature type="transmembrane region" description="Helical" evidence="5">
    <location>
        <begin position="47"/>
        <end position="67"/>
    </location>
</feature>
<dbReference type="RefSeq" id="WP_147844904.1">
    <property type="nucleotide sequence ID" value="NZ_VDUZ01000001.1"/>
</dbReference>